<evidence type="ECO:0000313" key="3">
    <source>
        <dbReference type="Proteomes" id="UP000789405"/>
    </source>
</evidence>
<comment type="caution">
    <text evidence="2">The sequence shown here is derived from an EMBL/GenBank/DDBJ whole genome shotgun (WGS) entry which is preliminary data.</text>
</comment>
<proteinExistence type="predicted"/>
<protein>
    <submittedName>
        <fullName evidence="2">21781_t:CDS:1</fullName>
    </submittedName>
</protein>
<dbReference type="AlphaFoldDB" id="A0A9N9HJT7"/>
<sequence length="236" mass="28125">MKNAAKKNQGKPTQEYLEAQNSKLDEEWENENELINVDEYMTQEWEEELINSELEWAINYQNLLLELDREANREITWLTENGYQNRQTNNYYLESEAQPMNCDEGEAAEGLEFEDSSDEEYEDTRYGCYQSHLEHNHYWWNTHKEDIDFNPNFNSEDWKQYQLSSDYIDWESCPIQATNPTLQIPILFKHRRGYQKDTNLKKSITAAKVEKLVATLDNKASEKLLEEKKLSEKPKE</sequence>
<evidence type="ECO:0000256" key="1">
    <source>
        <dbReference type="SAM" id="MobiDB-lite"/>
    </source>
</evidence>
<organism evidence="2 3">
    <name type="scientific">Dentiscutata erythropus</name>
    <dbReference type="NCBI Taxonomy" id="1348616"/>
    <lineage>
        <taxon>Eukaryota</taxon>
        <taxon>Fungi</taxon>
        <taxon>Fungi incertae sedis</taxon>
        <taxon>Mucoromycota</taxon>
        <taxon>Glomeromycotina</taxon>
        <taxon>Glomeromycetes</taxon>
        <taxon>Diversisporales</taxon>
        <taxon>Gigasporaceae</taxon>
        <taxon>Dentiscutata</taxon>
    </lineage>
</organism>
<gene>
    <name evidence="2" type="ORF">DERYTH_LOCUS11834</name>
</gene>
<evidence type="ECO:0000313" key="2">
    <source>
        <dbReference type="EMBL" id="CAG8681536.1"/>
    </source>
</evidence>
<reference evidence="2" key="1">
    <citation type="submission" date="2021-06" db="EMBL/GenBank/DDBJ databases">
        <authorList>
            <person name="Kallberg Y."/>
            <person name="Tangrot J."/>
            <person name="Rosling A."/>
        </authorList>
    </citation>
    <scope>NUCLEOTIDE SEQUENCE</scope>
    <source>
        <strain evidence="2">MA453B</strain>
    </source>
</reference>
<dbReference type="EMBL" id="CAJVPY010007509">
    <property type="protein sequence ID" value="CAG8681536.1"/>
    <property type="molecule type" value="Genomic_DNA"/>
</dbReference>
<dbReference type="Proteomes" id="UP000789405">
    <property type="component" value="Unassembled WGS sequence"/>
</dbReference>
<accession>A0A9N9HJT7</accession>
<name>A0A9N9HJT7_9GLOM</name>
<feature type="region of interest" description="Disordered" evidence="1">
    <location>
        <begin position="1"/>
        <end position="27"/>
    </location>
</feature>
<feature type="non-terminal residue" evidence="2">
    <location>
        <position position="1"/>
    </location>
</feature>
<keyword evidence="3" id="KW-1185">Reference proteome</keyword>